<dbReference type="CDD" id="cd06445">
    <property type="entry name" value="ATase"/>
    <property type="match status" value="1"/>
</dbReference>
<dbReference type="Proteomes" id="UP000245934">
    <property type="component" value="Unassembled WGS sequence"/>
</dbReference>
<dbReference type="InterPro" id="IPR036388">
    <property type="entry name" value="WH-like_DNA-bd_sf"/>
</dbReference>
<reference evidence="8 9" key="1">
    <citation type="submission" date="2018-05" db="EMBL/GenBank/DDBJ databases">
        <title>Draft genome of Methanospirillum stamsii Pt1.</title>
        <authorList>
            <person name="Dueholm M.S."/>
            <person name="Nielsen P.H."/>
            <person name="Bakmann L.F."/>
            <person name="Otzen D.E."/>
        </authorList>
    </citation>
    <scope>NUCLEOTIDE SEQUENCE [LARGE SCALE GENOMIC DNA]</scope>
    <source>
        <strain evidence="8 9">Pt1</strain>
    </source>
</reference>
<dbReference type="EMBL" id="QGMZ01000011">
    <property type="protein sequence ID" value="PWR75340.1"/>
    <property type="molecule type" value="Genomic_DNA"/>
</dbReference>
<evidence type="ECO:0000256" key="1">
    <source>
        <dbReference type="ARBA" id="ARBA00001286"/>
    </source>
</evidence>
<sequence>MEGSIKFGLWFVYIRWNSDNLVSRIRFVKTAVSGAVPVSLSKYLAGKVTTLYPLESIHLREEGTYGEIYRQVHAIPYGEIKTYKEIAEFVGTAPRVVGLAMKRNLTPILIPCHRVLSSHGLGGFTPDISIKEDLLKLESNFLKKVKIHEQDQV</sequence>
<dbReference type="PANTHER" id="PTHR10815">
    <property type="entry name" value="METHYLATED-DNA--PROTEIN-CYSTEINE METHYLTRANSFERASE"/>
    <property type="match status" value="1"/>
</dbReference>
<protein>
    <submittedName>
        <fullName evidence="8">Cysteine methyltransferase</fullName>
    </submittedName>
</protein>
<dbReference type="PROSITE" id="PS00374">
    <property type="entry name" value="MGMT"/>
    <property type="match status" value="1"/>
</dbReference>
<evidence type="ECO:0000313" key="9">
    <source>
        <dbReference type="Proteomes" id="UP000245934"/>
    </source>
</evidence>
<evidence type="ECO:0000256" key="5">
    <source>
        <dbReference type="ARBA" id="ARBA00023204"/>
    </source>
</evidence>
<comment type="caution">
    <text evidence="8">The sequence shown here is derived from an EMBL/GenBank/DDBJ whole genome shotgun (WGS) entry which is preliminary data.</text>
</comment>
<evidence type="ECO:0000256" key="6">
    <source>
        <dbReference type="ARBA" id="ARBA00049348"/>
    </source>
</evidence>
<organism evidence="8 9">
    <name type="scientific">Methanospirillum stamsii</name>
    <dbReference type="NCBI Taxonomy" id="1277351"/>
    <lineage>
        <taxon>Archaea</taxon>
        <taxon>Methanobacteriati</taxon>
        <taxon>Methanobacteriota</taxon>
        <taxon>Stenosarchaea group</taxon>
        <taxon>Methanomicrobia</taxon>
        <taxon>Methanomicrobiales</taxon>
        <taxon>Methanospirillaceae</taxon>
        <taxon>Methanospirillum</taxon>
    </lineage>
</organism>
<evidence type="ECO:0000256" key="3">
    <source>
        <dbReference type="ARBA" id="ARBA00022679"/>
    </source>
</evidence>
<evidence type="ECO:0000256" key="2">
    <source>
        <dbReference type="ARBA" id="ARBA00022603"/>
    </source>
</evidence>
<dbReference type="Pfam" id="PF01035">
    <property type="entry name" value="DNA_binding_1"/>
    <property type="match status" value="1"/>
</dbReference>
<keyword evidence="9" id="KW-1185">Reference proteome</keyword>
<evidence type="ECO:0000313" key="8">
    <source>
        <dbReference type="EMBL" id="PWR75340.1"/>
    </source>
</evidence>
<dbReference type="GO" id="GO:0003908">
    <property type="term" value="F:methylated-DNA-[protein]-cysteine S-methyltransferase activity"/>
    <property type="evidence" value="ECO:0007669"/>
    <property type="project" value="UniProtKB-EC"/>
</dbReference>
<dbReference type="NCBIfam" id="TIGR00589">
    <property type="entry name" value="ogt"/>
    <property type="match status" value="1"/>
</dbReference>
<keyword evidence="5" id="KW-0234">DNA repair</keyword>
<dbReference type="Gene3D" id="1.10.10.10">
    <property type="entry name" value="Winged helix-like DNA-binding domain superfamily/Winged helix DNA-binding domain"/>
    <property type="match status" value="1"/>
</dbReference>
<dbReference type="InterPro" id="IPR014048">
    <property type="entry name" value="MethylDNA_cys_MeTrfase_DNA-bd"/>
</dbReference>
<dbReference type="OrthoDB" id="372118at2157"/>
<dbReference type="InterPro" id="IPR001497">
    <property type="entry name" value="MethylDNA_cys_MeTrfase_AS"/>
</dbReference>
<dbReference type="GO" id="GO:0006281">
    <property type="term" value="P:DNA repair"/>
    <property type="evidence" value="ECO:0007669"/>
    <property type="project" value="UniProtKB-KW"/>
</dbReference>
<dbReference type="PANTHER" id="PTHR10815:SF13">
    <property type="entry name" value="METHYLATED-DNA--PROTEIN-CYSTEINE METHYLTRANSFERASE"/>
    <property type="match status" value="1"/>
</dbReference>
<keyword evidence="3 8" id="KW-0808">Transferase</keyword>
<accession>A0A2V2N9E2</accession>
<comment type="catalytic activity">
    <reaction evidence="6">
        <text>a 6-O-methyl-2'-deoxyguanosine in DNA + L-cysteinyl-[protein] = S-methyl-L-cysteinyl-[protein] + a 2'-deoxyguanosine in DNA</text>
        <dbReference type="Rhea" id="RHEA:24000"/>
        <dbReference type="Rhea" id="RHEA-COMP:10131"/>
        <dbReference type="Rhea" id="RHEA-COMP:10132"/>
        <dbReference type="Rhea" id="RHEA-COMP:11367"/>
        <dbReference type="Rhea" id="RHEA-COMP:11368"/>
        <dbReference type="ChEBI" id="CHEBI:29950"/>
        <dbReference type="ChEBI" id="CHEBI:82612"/>
        <dbReference type="ChEBI" id="CHEBI:85445"/>
        <dbReference type="ChEBI" id="CHEBI:85448"/>
        <dbReference type="EC" id="2.1.1.63"/>
    </reaction>
</comment>
<dbReference type="InterPro" id="IPR036217">
    <property type="entry name" value="MethylDNA_cys_MeTrfase_DNAb"/>
</dbReference>
<dbReference type="GO" id="GO:0032259">
    <property type="term" value="P:methylation"/>
    <property type="evidence" value="ECO:0007669"/>
    <property type="project" value="UniProtKB-KW"/>
</dbReference>
<dbReference type="AlphaFoldDB" id="A0A2V2N9E2"/>
<keyword evidence="2 8" id="KW-0489">Methyltransferase</keyword>
<evidence type="ECO:0000259" key="7">
    <source>
        <dbReference type="Pfam" id="PF01035"/>
    </source>
</evidence>
<name>A0A2V2N9E2_9EURY</name>
<keyword evidence="4" id="KW-0227">DNA damage</keyword>
<evidence type="ECO:0000256" key="4">
    <source>
        <dbReference type="ARBA" id="ARBA00022763"/>
    </source>
</evidence>
<gene>
    <name evidence="8" type="ORF">DLD82_05955</name>
</gene>
<dbReference type="SUPFAM" id="SSF46767">
    <property type="entry name" value="Methylated DNA-protein cysteine methyltransferase, C-terminal domain"/>
    <property type="match status" value="1"/>
</dbReference>
<proteinExistence type="predicted"/>
<comment type="catalytic activity">
    <reaction evidence="1">
        <text>a 4-O-methyl-thymidine in DNA + L-cysteinyl-[protein] = a thymidine in DNA + S-methyl-L-cysteinyl-[protein]</text>
        <dbReference type="Rhea" id="RHEA:53428"/>
        <dbReference type="Rhea" id="RHEA-COMP:10131"/>
        <dbReference type="Rhea" id="RHEA-COMP:10132"/>
        <dbReference type="Rhea" id="RHEA-COMP:13555"/>
        <dbReference type="Rhea" id="RHEA-COMP:13556"/>
        <dbReference type="ChEBI" id="CHEBI:29950"/>
        <dbReference type="ChEBI" id="CHEBI:82612"/>
        <dbReference type="ChEBI" id="CHEBI:137386"/>
        <dbReference type="ChEBI" id="CHEBI:137387"/>
        <dbReference type="EC" id="2.1.1.63"/>
    </reaction>
</comment>
<feature type="domain" description="Methylated-DNA-[protein]-cysteine S-methyltransferase DNA binding" evidence="7">
    <location>
        <begin position="67"/>
        <end position="139"/>
    </location>
</feature>